<proteinExistence type="predicted"/>
<sequence length="3214" mass="328147">MLKKISAITLTVNMISFPALSDAGQSPRFKSMSAVPLPPSVTQLPVLKNVVSGVLTPVTDGARNTMTVTQTQDKAVVDWQSFDVGSQATVSFTGQQNWSVLNRIDDVKPSLIFGKVLADQRVILVNRNGIYFDKGSQFNSQSLTASSLSLWKADFDKGVMKFRSTDESGTAYTPGPIINAGTMGPALVRNADGSIVTNPDGSAKILPGNSVYLVGGSVENSGTITAPVGQIGLAAGDTVEIRPDDRGPNAVAVTMPASPTLSYDVINHPSGVMTAETGLVGMYGGTVTQNGIIRAVTAVKKNGQIELKASNRIITGAGSETSTPVSDDPETVNETFPEQKGIITLGGLDPSRPVVVDGVQTGRIELNGVMRSQSGNVYLSATDRVFMGAGSLLDVSGVIQQKAKPAEANLLEAKLTSQKLSDDFLQKNGLLFNASIKFDAHLGSTIGNVSDYLLQRDVTAQDRSISGGMVRVTSKSGDIVMKKGAQILMGGGKTHYNAGSYAITTLVSGGKSYFIHEAPTNLAYDRIGERRLYRPEHDEGGDAGTLTLLGRKIYLDGAIDSSVTRGLYQTKTAEPTDAIGRQYARGLREPKGGTLEIGDVIVADRLNSSVRSLDLVTGDITIKGGALNESADITADSDVQLAGPSRISADLLSGAGLNTLFVSGNGTLSIEKGARIAVQPTGTINAVAERIVHDGELAAAGGTIKLQTIDSVKPLDAPVTQRIFLGEHSVTSVAGERLDEALPSGVWRGFARTAGGSVEIKDRAREGGLGVGVTDGALIDVSGGYYADANRKVTGGDAGTLQIQGETMILHGEMRGDALLGKKGGSILLHGGDVTVSRERDAMPASFGKDTAVPDPLKGKLNLWTGALDCSGFSRIELRSAGDLTVTDGAVLAPSLTRQVVPLAGRVFHRQLQDAPPELAGQTWVRGTAGMQLDRNAEGLNDNTAATLSIRPGATVNVAPGGEVTLTGQQVNIAGSIIAPASTVGIEAKNGDLTVKGGAKITASAYNLNDIAPVASYVPLGITPLNGGTVSLKTPGTLTLEGGSAIDVSGSAPATAYLKRADGRISQAVVAGAPGAVSFDSGMLADNSRLTAFSYLPGMPGGSFSLTSRNPAGISLDQALFSRLTTNGFDSLSFIVPGTMTLAGPIAATAGRSIALNTPELLVTDNATLAAPWIRLLNGSSQVETTGRSPVAGNGSLSLKGSWIDLEGDVAISGAGKVELSAQETIRATDRKYNNNTIPGIWLGRLATPGALSLVSSVVYPTSLSNFTFSAGGDISVAPSGSQAPLLASAGGRLAFETPGSITVSGSIAAPMGTVDLKTTGQDKRIYVEKGARISVTGQALAKYGSSDEVSWTITDRASANDRDVTAEPAKGITLSAGKGEVIVRGGATVDASGGGGIFSYQFQPGITGTNDPLKKKGRYVIMPDNSVRIPGDAVYLSGGNGLAPGVYSLLPEEYAFLPGALVVTDLGVTVAPNEARTTSEGYVVAAGYRTTQGSGTTASLWKGFEIRRAADVLKEGSFNPHILVAGNGGDMTVSGATTIIEGTLAAAALPGGTGFQGGVVNLSGRNMTILKTPLPLPAGFGVTTPLEDRFKGTFQIADSSISDKGFREVRLGSYNAAAPTDPGTTSTVTIETGSTVNAGAITVGAADAITLKDGATVNATGTGAQSGTVSLVTGGTLSIGQNGAVSGVNGVVLDTTALDLKGTVQSSKGEVALKSDRIIYTSDADTDRSARALYVTDSLWRTLSANPVMRLASRSDMLFRSNFALDNGGRFTLEASRIGSVNGATVTVGSDTNRLKSFTMKGVGSNPRSAPQSGNGVFTASADSIAVGPGSQVLDGFASVNIRAKNDLTFTGVGTLATAGDMDLQGGRITGAGYRTSQDVYQKGDYAVSAGGVLTTEGTTGTAGTSAVPGGKLAFEARSITHSGAIDLPSGTVSMKATGTGADDGIYLKAGSSIAAKGKNFATAASDVSIPFDGGSVELNAGAGTFRQEAGAVIDVSAEAGGDAGRIAVAAVNKAAELSGTLSGTAGAGNRGGSFSLDTQSVADLSTLAGKVAGGGFTDSIAVRARTGDLTLDGGKTLKGSDVRLAADAGAITVNGTVDASGATGGVVDLAAANAVVVGTTGQILAKAGGTGTGNGGDVSLRSVNGAVQVAGTIDAGGSTGGRGGTVTLDAGRTATGGSAADNDVMVVLSGSVTGADRLDVVATRTDRQAQQILAVDGTMIAAKDAENQAFVANAASAAARLRDAFVAGGGKAESFHFRPGVQIENDGAINVAGPVALTGYRYGGEAGVLGLRATGNLTVSQDIMDNPTAVPALHSSTAAESWRIGLVAGADRNAADRMATVRNVGDITVADKKRVYTERGGIDFAAGNNMTINQGGTGTMIDSTTPFVIGSYAGPIRGAVGNDLKMAGAIQTATGNIRINVGNDLYTQTDSLHKLGAIRTLGEHADFANKMGNFWEYGNGGSIALRVGRNINNPADTSSNVIITNAWDKTYARCSDPSCRSLPKVWGASYQTDTRANTLTTSGLATLGGGSLDIRAGGAFIGQAGTFGAGNLRLTTGGDMKGRFLVRQGEGKLRSTGNLGSTNDRPVFEMFDADLRVTAAGDTLVGGVVNPGLARPGMEIGSGNNLRLRNLYGQSAAIRLASLGGDVALSTRSFYTVTSASSNGSSVLPSTLEAYAGRAIRLETASLMLSPYKSGNLRLAAAGDISGVVPSGIPDNVLQTTFIKMLETDPDLSTMYGEASRFDPNSLWLRTREASLLHKNDSQPVKITAAGNVTNLELLIPKSAAITAGADVRNLILAGENLNEGDTTLVKAGGDIELATRKIKTISVGANNKKSIQKNQNNTGIKIDGPGSFVMQAGGSIDLGDSDGIDTNGNGLNYLLPKKASTIVLAAGVGQQLSGDGTTALMGSIKKSGEEYSNLKATGDGAGADAVLAKARQNSIDPLFSGRPSGSISMVSSEVSSKGGSDVYLIASGDVNVGKSAFVDKDMDKSSIPPTGVTTAAGGDIGVLARGNINVNESRIMTFFGGNITVWSDHGDINAGRGSRTAISAEAPKTVFNASTNQYEYKFTAPAVGSGIRTLTYDPDGVLGPLKAPETGDIALVAPNGAIDAGEAGIVGRRVTLGAREVLNRQAIGALLSVVGAPKASGAVSLGSMSGSNSLAQSSRMVEKVSSLGGEGDRSTNNEAKKVDKFLSSWIDVKFISFDQEQQEGEGR</sequence>
<dbReference type="PANTHER" id="PTHR12338:SF5">
    <property type="entry name" value="ANTIGEN 43-RELATED"/>
    <property type="match status" value="1"/>
</dbReference>
<dbReference type="InterPro" id="IPR021026">
    <property type="entry name" value="Filamn_hemagglutn_DUF3739"/>
</dbReference>
<dbReference type="SUPFAM" id="SSF51126">
    <property type="entry name" value="Pectin lyase-like"/>
    <property type="match status" value="1"/>
</dbReference>
<organism evidence="3 4">
    <name type="scientific">Geobacter pickeringii</name>
    <dbReference type="NCBI Taxonomy" id="345632"/>
    <lineage>
        <taxon>Bacteria</taxon>
        <taxon>Pseudomonadati</taxon>
        <taxon>Thermodesulfobacteriota</taxon>
        <taxon>Desulfuromonadia</taxon>
        <taxon>Geobacterales</taxon>
        <taxon>Geobacteraceae</taxon>
        <taxon>Geobacter</taxon>
    </lineage>
</organism>
<evidence type="ECO:0000313" key="4">
    <source>
        <dbReference type="Proteomes" id="UP000057609"/>
    </source>
</evidence>
<evidence type="ECO:0000256" key="1">
    <source>
        <dbReference type="SAM" id="SignalP"/>
    </source>
</evidence>
<protein>
    <recommendedName>
        <fullName evidence="2">Filamentous haemagglutinin FhaB/tRNA nuclease CdiA-like TPS domain-containing protein</fullName>
    </recommendedName>
</protein>
<dbReference type="STRING" id="345632.GPICK_07605"/>
<feature type="signal peptide" evidence="1">
    <location>
        <begin position="1"/>
        <end position="21"/>
    </location>
</feature>
<dbReference type="HOGENOM" id="CLU_000163_1_0_7"/>
<dbReference type="Proteomes" id="UP000057609">
    <property type="component" value="Chromosome"/>
</dbReference>
<feature type="domain" description="Filamentous haemagglutinin FhaB/tRNA nuclease CdiA-like TPS" evidence="2">
    <location>
        <begin position="41"/>
        <end position="154"/>
    </location>
</feature>
<dbReference type="OrthoDB" id="1776524at2"/>
<accession>A0A0B5B9I9</accession>
<keyword evidence="4" id="KW-1185">Reference proteome</keyword>
<dbReference type="InterPro" id="IPR050909">
    <property type="entry name" value="Bact_Autotransporter_VF"/>
</dbReference>
<reference evidence="3 4" key="1">
    <citation type="journal article" date="2015" name="Genome Announc.">
        <title>Complete Genome of Geobacter pickeringii G13T, a Metal-Reducing Isolate from Sedimentary Kaolin Deposits.</title>
        <authorList>
            <person name="Badalamenti J.P."/>
            <person name="Bond D.R."/>
        </authorList>
    </citation>
    <scope>NUCLEOTIDE SEQUENCE [LARGE SCALE GENOMIC DNA]</scope>
    <source>
        <strain evidence="3 4">G13</strain>
    </source>
</reference>
<keyword evidence="1" id="KW-0732">Signal</keyword>
<feature type="chain" id="PRO_5002113559" description="Filamentous haemagglutinin FhaB/tRNA nuclease CdiA-like TPS domain-containing protein" evidence="1">
    <location>
        <begin position="22"/>
        <end position="3214"/>
    </location>
</feature>
<dbReference type="InterPro" id="IPR011050">
    <property type="entry name" value="Pectin_lyase_fold/virulence"/>
</dbReference>
<dbReference type="Gene3D" id="2.160.20.10">
    <property type="entry name" value="Single-stranded right-handed beta-helix, Pectin lyase-like"/>
    <property type="match status" value="2"/>
</dbReference>
<gene>
    <name evidence="3" type="ORF">GPICK_07605</name>
</gene>
<dbReference type="InterPro" id="IPR012334">
    <property type="entry name" value="Pectin_lyas_fold"/>
</dbReference>
<name>A0A0B5B9I9_9BACT</name>
<dbReference type="RefSeq" id="WP_039741845.1">
    <property type="nucleotide sequence ID" value="NZ_CP009788.1"/>
</dbReference>
<dbReference type="SMART" id="SM00912">
    <property type="entry name" value="Haemagg_act"/>
    <property type="match status" value="1"/>
</dbReference>
<dbReference type="PANTHER" id="PTHR12338">
    <property type="entry name" value="AUTOTRANSPORTER"/>
    <property type="match status" value="1"/>
</dbReference>
<evidence type="ECO:0000259" key="2">
    <source>
        <dbReference type="SMART" id="SM00912"/>
    </source>
</evidence>
<dbReference type="NCBIfam" id="TIGR01901">
    <property type="entry name" value="adhes_NPXG"/>
    <property type="match status" value="1"/>
</dbReference>
<evidence type="ECO:0000313" key="3">
    <source>
        <dbReference type="EMBL" id="AJE03237.1"/>
    </source>
</evidence>
<dbReference type="EMBL" id="CP009788">
    <property type="protein sequence ID" value="AJE03237.1"/>
    <property type="molecule type" value="Genomic_DNA"/>
</dbReference>
<dbReference type="Pfam" id="PF12545">
    <property type="entry name" value="DUF3739"/>
    <property type="match status" value="1"/>
</dbReference>
<dbReference type="KEGG" id="gpi:GPICK_07605"/>
<dbReference type="InterPro" id="IPR008638">
    <property type="entry name" value="FhaB/CdiA-like_TPS"/>
</dbReference>